<dbReference type="OrthoDB" id="9785015at2"/>
<dbReference type="SUPFAM" id="SSF53850">
    <property type="entry name" value="Periplasmic binding protein-like II"/>
    <property type="match status" value="1"/>
</dbReference>
<evidence type="ECO:0000256" key="4">
    <source>
        <dbReference type="ARBA" id="ARBA00022729"/>
    </source>
</evidence>
<proteinExistence type="inferred from homology"/>
<keyword evidence="8" id="KW-1185">Reference proteome</keyword>
<dbReference type="AlphaFoldDB" id="A0A8J3AWE1"/>
<dbReference type="EMBL" id="BMHB01000004">
    <property type="protein sequence ID" value="GGI17831.1"/>
    <property type="molecule type" value="Genomic_DNA"/>
</dbReference>
<dbReference type="Gene3D" id="3.40.190.10">
    <property type="entry name" value="Periplasmic binding protein-like II"/>
    <property type="match status" value="2"/>
</dbReference>
<organism evidence="7 8">
    <name type="scientific">Gottfriedia solisilvae</name>
    <dbReference type="NCBI Taxonomy" id="1516104"/>
    <lineage>
        <taxon>Bacteria</taxon>
        <taxon>Bacillati</taxon>
        <taxon>Bacillota</taxon>
        <taxon>Bacilli</taxon>
        <taxon>Bacillales</taxon>
        <taxon>Bacillaceae</taxon>
        <taxon>Gottfriedia</taxon>
    </lineage>
</organism>
<feature type="binding site" evidence="5">
    <location>
        <position position="49"/>
    </location>
    <ligand>
        <name>molybdate</name>
        <dbReference type="ChEBI" id="CHEBI:36264"/>
    </ligand>
</feature>
<evidence type="ECO:0000256" key="5">
    <source>
        <dbReference type="PIRSR" id="PIRSR004846-1"/>
    </source>
</evidence>
<keyword evidence="3 5" id="KW-0479">Metal-binding</keyword>
<gene>
    <name evidence="7" type="primary">yvgL</name>
    <name evidence="7" type="ORF">GCM10007380_39900</name>
</gene>
<evidence type="ECO:0000256" key="3">
    <source>
        <dbReference type="ARBA" id="ARBA00022723"/>
    </source>
</evidence>
<dbReference type="Pfam" id="PF13531">
    <property type="entry name" value="SBP_bac_11"/>
    <property type="match status" value="1"/>
</dbReference>
<comment type="caution">
    <text evidence="7">The sequence shown here is derived from an EMBL/GenBank/DDBJ whole genome shotgun (WGS) entry which is preliminary data.</text>
</comment>
<feature type="binding site" evidence="5">
    <location>
        <position position="159"/>
    </location>
    <ligand>
        <name>molybdate</name>
        <dbReference type="ChEBI" id="CHEBI:36264"/>
    </ligand>
</feature>
<feature type="binding site" evidence="5">
    <location>
        <position position="186"/>
    </location>
    <ligand>
        <name>molybdate</name>
        <dbReference type="ChEBI" id="CHEBI:36264"/>
    </ligand>
</feature>
<dbReference type="GO" id="GO:0030973">
    <property type="term" value="F:molybdate ion binding"/>
    <property type="evidence" value="ECO:0007669"/>
    <property type="project" value="TreeGrafter"/>
</dbReference>
<sequence>MIFKRFLYGIVTFVVVCAVVIGLYSHFNKQDNTEASKEKVALTISAAASLKESLTEVQKVYEKQHPNVKLRFNFGASGALQQQIEKGAPVDLFFSAGKDKFAQLVNDGIILEDEYVDLVGNELVLVTPTNTESIVKKFEDLKKKDVMKISIGIPESVPAGQYAKESLENMNLWSSVEQKMVYAKDVRQVLSYVETGNIDAGIVYKTDALTSKKIEVVEEANKQTHQPILYPVGIIDHSKSRSEAKKFYLFLQGEKSKQIFEKYGFTSK</sequence>
<keyword evidence="6" id="KW-0812">Transmembrane</keyword>
<name>A0A8J3AWE1_9BACI</name>
<accession>A0A8J3AWE1</accession>
<feature type="binding site" evidence="5">
    <location>
        <position position="204"/>
    </location>
    <ligand>
        <name>molybdate</name>
        <dbReference type="ChEBI" id="CHEBI:36264"/>
    </ligand>
</feature>
<dbReference type="InterPro" id="IPR050682">
    <property type="entry name" value="ModA/WtpA"/>
</dbReference>
<keyword evidence="2 5" id="KW-0500">Molybdenum</keyword>
<dbReference type="PANTHER" id="PTHR30632">
    <property type="entry name" value="MOLYBDATE-BINDING PERIPLASMIC PROTEIN"/>
    <property type="match status" value="1"/>
</dbReference>
<evidence type="ECO:0000256" key="1">
    <source>
        <dbReference type="ARBA" id="ARBA00009175"/>
    </source>
</evidence>
<dbReference type="NCBIfam" id="TIGR01256">
    <property type="entry name" value="modA"/>
    <property type="match status" value="1"/>
</dbReference>
<dbReference type="GO" id="GO:0015689">
    <property type="term" value="P:molybdate ion transport"/>
    <property type="evidence" value="ECO:0007669"/>
    <property type="project" value="InterPro"/>
</dbReference>
<dbReference type="InterPro" id="IPR041879">
    <property type="entry name" value="YvgL-like_PBP2"/>
</dbReference>
<dbReference type="InterPro" id="IPR005950">
    <property type="entry name" value="ModA"/>
</dbReference>
<dbReference type="GO" id="GO:0046872">
    <property type="term" value="F:metal ion binding"/>
    <property type="evidence" value="ECO:0007669"/>
    <property type="project" value="UniProtKB-KW"/>
</dbReference>
<dbReference type="PIRSF" id="PIRSF004846">
    <property type="entry name" value="ModA"/>
    <property type="match status" value="1"/>
</dbReference>
<evidence type="ECO:0000256" key="6">
    <source>
        <dbReference type="SAM" id="Phobius"/>
    </source>
</evidence>
<reference evidence="8" key="1">
    <citation type="journal article" date="2019" name="Int. J. Syst. Evol. Microbiol.">
        <title>The Global Catalogue of Microorganisms (GCM) 10K type strain sequencing project: providing services to taxonomists for standard genome sequencing and annotation.</title>
        <authorList>
            <consortium name="The Broad Institute Genomics Platform"/>
            <consortium name="The Broad Institute Genome Sequencing Center for Infectious Disease"/>
            <person name="Wu L."/>
            <person name="Ma J."/>
        </authorList>
    </citation>
    <scope>NUCLEOTIDE SEQUENCE [LARGE SCALE GENOMIC DNA]</scope>
    <source>
        <strain evidence="8">CGMCC 1.14993</strain>
    </source>
</reference>
<evidence type="ECO:0000256" key="2">
    <source>
        <dbReference type="ARBA" id="ARBA00022505"/>
    </source>
</evidence>
<dbReference type="FunFam" id="3.40.190.10:FF:000035">
    <property type="entry name" value="Molybdate ABC transporter substrate-binding protein"/>
    <property type="match status" value="1"/>
</dbReference>
<evidence type="ECO:0000313" key="8">
    <source>
        <dbReference type="Proteomes" id="UP000626244"/>
    </source>
</evidence>
<comment type="similarity">
    <text evidence="1">Belongs to the bacterial solute-binding protein ModA family.</text>
</comment>
<dbReference type="GO" id="GO:1901359">
    <property type="term" value="F:tungstate binding"/>
    <property type="evidence" value="ECO:0007669"/>
    <property type="project" value="UniProtKB-ARBA"/>
</dbReference>
<keyword evidence="4" id="KW-0732">Signal</keyword>
<dbReference type="PANTHER" id="PTHR30632:SF0">
    <property type="entry name" value="SULFATE-BINDING PROTEIN"/>
    <property type="match status" value="1"/>
</dbReference>
<keyword evidence="7" id="KW-0449">Lipoprotein</keyword>
<protein>
    <submittedName>
        <fullName evidence="7">Putative ABC transporter substrate-binding lipoprotein YvgL</fullName>
    </submittedName>
</protein>
<evidence type="ECO:0000313" key="7">
    <source>
        <dbReference type="EMBL" id="GGI17831.1"/>
    </source>
</evidence>
<feature type="binding site" evidence="5">
    <location>
        <position position="77"/>
    </location>
    <ligand>
        <name>molybdate</name>
        <dbReference type="ChEBI" id="CHEBI:36264"/>
    </ligand>
</feature>
<dbReference type="CDD" id="cd13537">
    <property type="entry name" value="PBP2_YvgL_like"/>
    <property type="match status" value="1"/>
</dbReference>
<keyword evidence="6" id="KW-1133">Transmembrane helix</keyword>
<dbReference type="Proteomes" id="UP000626244">
    <property type="component" value="Unassembled WGS sequence"/>
</dbReference>
<keyword evidence="6" id="KW-0472">Membrane</keyword>
<feature type="transmembrane region" description="Helical" evidence="6">
    <location>
        <begin position="7"/>
        <end position="27"/>
    </location>
</feature>